<keyword evidence="3" id="KW-1185">Reference proteome</keyword>
<feature type="region of interest" description="Disordered" evidence="1">
    <location>
        <begin position="282"/>
        <end position="302"/>
    </location>
</feature>
<evidence type="ECO:0008006" key="4">
    <source>
        <dbReference type="Google" id="ProtNLM"/>
    </source>
</evidence>
<protein>
    <recommendedName>
        <fullName evidence="4">Glycosyl hydrolase-like 10 domain-containing protein</fullName>
    </recommendedName>
</protein>
<comment type="caution">
    <text evidence="2">The sequence shown here is derived from an EMBL/GenBank/DDBJ whole genome shotgun (WGS) entry which is preliminary data.</text>
</comment>
<dbReference type="RefSeq" id="WP_307216784.1">
    <property type="nucleotide sequence ID" value="NZ_JAUSTI010000007.1"/>
</dbReference>
<dbReference type="EMBL" id="JAUSTI010000007">
    <property type="protein sequence ID" value="MDQ0171442.1"/>
    <property type="molecule type" value="Genomic_DNA"/>
</dbReference>
<organism evidence="2 3">
    <name type="scientific">Paenibacillus tundrae</name>
    <dbReference type="NCBI Taxonomy" id="528187"/>
    <lineage>
        <taxon>Bacteria</taxon>
        <taxon>Bacillati</taxon>
        <taxon>Bacillota</taxon>
        <taxon>Bacilli</taxon>
        <taxon>Bacillales</taxon>
        <taxon>Paenibacillaceae</taxon>
        <taxon>Paenibacillus</taxon>
    </lineage>
</organism>
<evidence type="ECO:0000256" key="1">
    <source>
        <dbReference type="SAM" id="MobiDB-lite"/>
    </source>
</evidence>
<feature type="compositionally biased region" description="Pro residues" evidence="1">
    <location>
        <begin position="289"/>
        <end position="299"/>
    </location>
</feature>
<reference evidence="2 3" key="1">
    <citation type="submission" date="2023-07" db="EMBL/GenBank/DDBJ databases">
        <title>Sorghum-associated microbial communities from plants grown in Nebraska, USA.</title>
        <authorList>
            <person name="Schachtman D."/>
        </authorList>
    </citation>
    <scope>NUCLEOTIDE SEQUENCE [LARGE SCALE GENOMIC DNA]</scope>
    <source>
        <strain evidence="2 3">DS1314</strain>
    </source>
</reference>
<accession>A0ABT9WDU4</accession>
<name>A0ABT9WDU4_9BACL</name>
<proteinExistence type="predicted"/>
<evidence type="ECO:0000313" key="3">
    <source>
        <dbReference type="Proteomes" id="UP001233836"/>
    </source>
</evidence>
<sequence>MNGFESTAEASPDVRAAWVWQANSIRDGGDELLANAAKHKINRLYVNVNMNFSTEIYREFIAKATEAGITVEALGGDPSWAIEGREGPMLQLASWVSEYNLAVEAAARFDALHLDVKPYVLPAWNTNASALVQSWMNNMTVLQKQVEQNGNIQVNVDLPFWLNSYTVAGKRTTEDADNETLSHWFIERFDHITLLVYRDTAQGNNGIIRLIEKDMNEADVQGVSVTVGVNTKPMPGEEFTTFADKGTAELEDVLSEVAASFRDHTSYAGAAVHDIVYWSQLSPEDEPTPEPAPENPHSPPDIRGTYIWEASQVTNDGGDHILEFAREKNINFLYVRLDLEQPYSSYRSFVKRAAVQGIEIHAMGGHPIWGKAENRPRIQRLIEYVTNYNAEAEADEQFKGIHLDIEPYTLSEWQSDRDTLLSEWAANIAYFHEETKRHGDLETSADLAIWLDTFPLPGKNISVSEFMIDTLDHVSLMAFRNTAEGSNGIAAVVSQEMEIADRLGKPLMISVELKENFEGRHISFYEAGASEMERQLALLPNLLSNFQAYQGNIVHAYDYWVEAKP</sequence>
<dbReference type="Proteomes" id="UP001233836">
    <property type="component" value="Unassembled WGS sequence"/>
</dbReference>
<evidence type="ECO:0000313" key="2">
    <source>
        <dbReference type="EMBL" id="MDQ0171442.1"/>
    </source>
</evidence>
<gene>
    <name evidence="2" type="ORF">J2T19_002904</name>
</gene>